<gene>
    <name evidence="1" type="ORF">GCM10012287_52120</name>
</gene>
<proteinExistence type="predicted"/>
<keyword evidence="2" id="KW-1185">Reference proteome</keyword>
<name>A0ABQ2MSM8_9ACTN</name>
<comment type="caution">
    <text evidence="1">The sequence shown here is derived from an EMBL/GenBank/DDBJ whole genome shotgun (WGS) entry which is preliminary data.</text>
</comment>
<reference evidence="2" key="1">
    <citation type="journal article" date="2019" name="Int. J. Syst. Evol. Microbiol.">
        <title>The Global Catalogue of Microorganisms (GCM) 10K type strain sequencing project: providing services to taxonomists for standard genome sequencing and annotation.</title>
        <authorList>
            <consortium name="The Broad Institute Genomics Platform"/>
            <consortium name="The Broad Institute Genome Sequencing Center for Infectious Disease"/>
            <person name="Wu L."/>
            <person name="Ma J."/>
        </authorList>
    </citation>
    <scope>NUCLEOTIDE SEQUENCE [LARGE SCALE GENOMIC DNA]</scope>
    <source>
        <strain evidence="2">CGMCC 4.7178</strain>
    </source>
</reference>
<dbReference type="RefSeq" id="WP_045866009.1">
    <property type="nucleotide sequence ID" value="NZ_BMMP01000023.1"/>
</dbReference>
<organism evidence="1 2">
    <name type="scientific">Streptomyces daqingensis</name>
    <dbReference type="NCBI Taxonomy" id="1472640"/>
    <lineage>
        <taxon>Bacteria</taxon>
        <taxon>Bacillati</taxon>
        <taxon>Actinomycetota</taxon>
        <taxon>Actinomycetes</taxon>
        <taxon>Kitasatosporales</taxon>
        <taxon>Streptomycetaceae</taxon>
        <taxon>Streptomyces</taxon>
    </lineage>
</organism>
<sequence length="76" mass="8242">MSPQSGTPECPGCGGVEFEDGFVETLGQNGVRWMSGPVKLNVFGGARKSRSVHHTILARACVACRRLEFYVGERTN</sequence>
<dbReference type="EMBL" id="BMMP01000023">
    <property type="protein sequence ID" value="GGO57077.1"/>
    <property type="molecule type" value="Genomic_DNA"/>
</dbReference>
<evidence type="ECO:0000313" key="2">
    <source>
        <dbReference type="Proteomes" id="UP000631535"/>
    </source>
</evidence>
<protein>
    <submittedName>
        <fullName evidence="1">Uncharacterized protein</fullName>
    </submittedName>
</protein>
<accession>A0ABQ2MSM8</accession>
<evidence type="ECO:0000313" key="1">
    <source>
        <dbReference type="EMBL" id="GGO57077.1"/>
    </source>
</evidence>
<dbReference type="Proteomes" id="UP000631535">
    <property type="component" value="Unassembled WGS sequence"/>
</dbReference>